<name>A0A9P8VK54_9PEZI</name>
<accession>A0A9P8VK54</accession>
<evidence type="ECO:0000313" key="2">
    <source>
        <dbReference type="EMBL" id="KAH6693673.1"/>
    </source>
</evidence>
<feature type="coiled-coil region" evidence="1">
    <location>
        <begin position="224"/>
        <end position="251"/>
    </location>
</feature>
<protein>
    <submittedName>
        <fullName evidence="2">Uncharacterized protein</fullName>
    </submittedName>
</protein>
<keyword evidence="3" id="KW-1185">Reference proteome</keyword>
<dbReference type="AlphaFoldDB" id="A0A9P8VK54"/>
<evidence type="ECO:0000256" key="1">
    <source>
        <dbReference type="SAM" id="Coils"/>
    </source>
</evidence>
<evidence type="ECO:0000313" key="3">
    <source>
        <dbReference type="Proteomes" id="UP000770015"/>
    </source>
</evidence>
<dbReference type="EMBL" id="JAGSXJ010000003">
    <property type="protein sequence ID" value="KAH6693673.1"/>
    <property type="molecule type" value="Genomic_DNA"/>
</dbReference>
<reference evidence="2" key="1">
    <citation type="journal article" date="2021" name="Nat. Commun.">
        <title>Genetic determinants of endophytism in the Arabidopsis root mycobiome.</title>
        <authorList>
            <person name="Mesny F."/>
            <person name="Miyauchi S."/>
            <person name="Thiergart T."/>
            <person name="Pickel B."/>
            <person name="Atanasova L."/>
            <person name="Karlsson M."/>
            <person name="Huettel B."/>
            <person name="Barry K.W."/>
            <person name="Haridas S."/>
            <person name="Chen C."/>
            <person name="Bauer D."/>
            <person name="Andreopoulos W."/>
            <person name="Pangilinan J."/>
            <person name="LaButti K."/>
            <person name="Riley R."/>
            <person name="Lipzen A."/>
            <person name="Clum A."/>
            <person name="Drula E."/>
            <person name="Henrissat B."/>
            <person name="Kohler A."/>
            <person name="Grigoriev I.V."/>
            <person name="Martin F.M."/>
            <person name="Hacquard S."/>
        </authorList>
    </citation>
    <scope>NUCLEOTIDE SEQUENCE</scope>
    <source>
        <strain evidence="2">MPI-SDFR-AT-0117</strain>
    </source>
</reference>
<proteinExistence type="predicted"/>
<sequence length="260" mass="29727">MSEQKYRGTAFLRKPAPEHAEKYRNKRPFWAALATTRGLVKQPDDMPIKRKATELVEDEAPKGKRRALNVKRETTEVKREVTVKREVAEIERMIKGEPTQGKKDVKKVIKKVIKRDTKKGDMKDAKKGAVASDLSGTAANLALTFSSGVPDITVDQLKDMQRKRDLLINELIDTFDVTTAEDEERVVSNLRNLRHVEESLMMTITSLKKRQQIQLDLQKRVTRASATKHEVKQAEVERDEAIRERDAVARELALMKRADN</sequence>
<keyword evidence="1" id="KW-0175">Coiled coil</keyword>
<gene>
    <name evidence="2" type="ORF">F5X68DRAFT_187471</name>
</gene>
<dbReference type="Proteomes" id="UP000770015">
    <property type="component" value="Unassembled WGS sequence"/>
</dbReference>
<organism evidence="2 3">
    <name type="scientific">Plectosphaerella plurivora</name>
    <dbReference type="NCBI Taxonomy" id="936078"/>
    <lineage>
        <taxon>Eukaryota</taxon>
        <taxon>Fungi</taxon>
        <taxon>Dikarya</taxon>
        <taxon>Ascomycota</taxon>
        <taxon>Pezizomycotina</taxon>
        <taxon>Sordariomycetes</taxon>
        <taxon>Hypocreomycetidae</taxon>
        <taxon>Glomerellales</taxon>
        <taxon>Plectosphaerellaceae</taxon>
        <taxon>Plectosphaerella</taxon>
    </lineage>
</organism>
<comment type="caution">
    <text evidence="2">The sequence shown here is derived from an EMBL/GenBank/DDBJ whole genome shotgun (WGS) entry which is preliminary data.</text>
</comment>